<sequence length="405" mass="46257">MHRITHEGESPEDSSTSLNRCDHPGDKKRIAEMVLNWDTLNEVMTMVALLDWRSWDLSRMTRTCRTLHEMGVPLLLSFDIRIGSFRSVASFAIFIRKHCKHAHLVRHLTIEQCFFYEEDGSSANESLKRLARRFSRTLKTCSQLEELRILSAEEVFQHRSIATAMASLRNLRKIDFSFVGPHAIQAIRNMRSPITSATLFFEDDERQFGEESIHRDPVYLFQGFADSLVKISLGLAGSVASDDFTVRYPNVRSIALEASFFDADPDAFASCFPNLRELEWANDMTNLNEAAEIREFNLAVRNPVIHSLVGWKTLSRLHLNIERLYSMALSCDVGYWTGARLSGDDVQLAYFKTILADIRLSHLHLSVFAKTILQEEQIFPVSSITHLEMDVPLADTNTDIRQVLV</sequence>
<evidence type="ECO:0000256" key="1">
    <source>
        <dbReference type="SAM" id="MobiDB-lite"/>
    </source>
</evidence>
<protein>
    <recommendedName>
        <fullName evidence="4">F-box domain-containing protein</fullName>
    </recommendedName>
</protein>
<evidence type="ECO:0000313" key="2">
    <source>
        <dbReference type="EMBL" id="TCD69004.1"/>
    </source>
</evidence>
<organism evidence="2 3">
    <name type="scientific">Steccherinum ochraceum</name>
    <dbReference type="NCBI Taxonomy" id="92696"/>
    <lineage>
        <taxon>Eukaryota</taxon>
        <taxon>Fungi</taxon>
        <taxon>Dikarya</taxon>
        <taxon>Basidiomycota</taxon>
        <taxon>Agaricomycotina</taxon>
        <taxon>Agaricomycetes</taxon>
        <taxon>Polyporales</taxon>
        <taxon>Steccherinaceae</taxon>
        <taxon>Steccherinum</taxon>
    </lineage>
</organism>
<feature type="region of interest" description="Disordered" evidence="1">
    <location>
        <begin position="1"/>
        <end position="24"/>
    </location>
</feature>
<evidence type="ECO:0000313" key="3">
    <source>
        <dbReference type="Proteomes" id="UP000292702"/>
    </source>
</evidence>
<dbReference type="EMBL" id="RWJN01000052">
    <property type="protein sequence ID" value="TCD69004.1"/>
    <property type="molecule type" value="Genomic_DNA"/>
</dbReference>
<accession>A0A4R0S008</accession>
<proteinExistence type="predicted"/>
<dbReference type="InterPro" id="IPR032675">
    <property type="entry name" value="LRR_dom_sf"/>
</dbReference>
<name>A0A4R0S008_9APHY</name>
<dbReference type="Gene3D" id="3.80.10.10">
    <property type="entry name" value="Ribonuclease Inhibitor"/>
    <property type="match status" value="1"/>
</dbReference>
<gene>
    <name evidence="2" type="ORF">EIP91_009226</name>
</gene>
<dbReference type="AlphaFoldDB" id="A0A4R0S008"/>
<keyword evidence="3" id="KW-1185">Reference proteome</keyword>
<dbReference type="Proteomes" id="UP000292702">
    <property type="component" value="Unassembled WGS sequence"/>
</dbReference>
<dbReference type="OrthoDB" id="2750183at2759"/>
<reference evidence="2 3" key="1">
    <citation type="submission" date="2018-11" db="EMBL/GenBank/DDBJ databases">
        <title>Genome assembly of Steccherinum ochraceum LE-BIN_3174, the white-rot fungus of the Steccherinaceae family (The Residual Polyporoid clade, Polyporales, Basidiomycota).</title>
        <authorList>
            <person name="Fedorova T.V."/>
            <person name="Glazunova O.A."/>
            <person name="Landesman E.O."/>
            <person name="Moiseenko K.V."/>
            <person name="Psurtseva N.V."/>
            <person name="Savinova O.S."/>
            <person name="Shakhova N.V."/>
            <person name="Tyazhelova T.V."/>
            <person name="Vasina D.V."/>
        </authorList>
    </citation>
    <scope>NUCLEOTIDE SEQUENCE [LARGE SCALE GENOMIC DNA]</scope>
    <source>
        <strain evidence="2 3">LE-BIN_3174</strain>
    </source>
</reference>
<comment type="caution">
    <text evidence="2">The sequence shown here is derived from an EMBL/GenBank/DDBJ whole genome shotgun (WGS) entry which is preliminary data.</text>
</comment>
<evidence type="ECO:0008006" key="4">
    <source>
        <dbReference type="Google" id="ProtNLM"/>
    </source>
</evidence>